<feature type="domain" description="PBP" evidence="5">
    <location>
        <begin position="16"/>
        <end position="259"/>
    </location>
</feature>
<gene>
    <name evidence="6" type="primary">pstS1</name>
    <name evidence="6" type="ORF">GMA8713_03465</name>
</gene>
<evidence type="ECO:0000256" key="2">
    <source>
        <dbReference type="ARBA" id="ARBA00022448"/>
    </source>
</evidence>
<keyword evidence="3 4" id="KW-0732">Signal</keyword>
<proteinExistence type="inferred from homology"/>
<dbReference type="GO" id="GO:0005576">
    <property type="term" value="C:extracellular region"/>
    <property type="evidence" value="ECO:0007669"/>
    <property type="project" value="UniProtKB-SubCell"/>
</dbReference>
<dbReference type="PANTHER" id="PTHR30570:SF1">
    <property type="entry name" value="PHOSPHATE-BINDING PROTEIN PSTS"/>
    <property type="match status" value="1"/>
</dbReference>
<dbReference type="EMBL" id="FIZY01000036">
    <property type="protein sequence ID" value="CZF85286.1"/>
    <property type="molecule type" value="Genomic_DNA"/>
</dbReference>
<dbReference type="GO" id="GO:0042597">
    <property type="term" value="C:periplasmic space"/>
    <property type="evidence" value="ECO:0007669"/>
    <property type="project" value="UniProtKB-SubCell"/>
</dbReference>
<dbReference type="InterPro" id="IPR011862">
    <property type="entry name" value="Phos-bd"/>
</dbReference>
<reference evidence="7" key="1">
    <citation type="submission" date="2016-02" db="EMBL/GenBank/DDBJ databases">
        <authorList>
            <person name="Rodrigo-Torres Lidia"/>
            <person name="Arahal R.David."/>
        </authorList>
    </citation>
    <scope>NUCLEOTIDE SEQUENCE [LARGE SCALE GENOMIC DNA]</scope>
    <source>
        <strain evidence="7">CECT 8713</strain>
    </source>
</reference>
<sequence>MKSKVLMALCMTGALVAHSATAQETITVSGSTSVTEVMEVLAETYHTQNNNTFIEVQGTGSSAGVKAAKNGTSMFGMASRELKDSEKESALKETVIARDGIAVVVNNANTLDDLTIENIAKIYRGEVQNWSQVGGENKPIVVVTRDTASGTRGAFEDIMGLKRKVNGIKVSAISQRAQVGNGNGVIKTIIANNPFAIGYISLGSIDESLKAVKVNGVKPTSEAVAAGDYKVARPFLVLSKEGKPSPAADEFLKWVVSAEGQKIVSNQGYVPVK</sequence>
<dbReference type="PANTHER" id="PTHR30570">
    <property type="entry name" value="PERIPLASMIC PHOSPHATE BINDING COMPONENT OF PHOSPHATE ABC TRANSPORTER"/>
    <property type="match status" value="1"/>
</dbReference>
<keyword evidence="4" id="KW-0592">Phosphate transport</keyword>
<evidence type="ECO:0000259" key="5">
    <source>
        <dbReference type="Pfam" id="PF12849"/>
    </source>
</evidence>
<organism evidence="6 7">
    <name type="scientific">Grimontia marina</name>
    <dbReference type="NCBI Taxonomy" id="646534"/>
    <lineage>
        <taxon>Bacteria</taxon>
        <taxon>Pseudomonadati</taxon>
        <taxon>Pseudomonadota</taxon>
        <taxon>Gammaproteobacteria</taxon>
        <taxon>Vibrionales</taxon>
        <taxon>Vibrionaceae</taxon>
        <taxon>Grimontia</taxon>
    </lineage>
</organism>
<dbReference type="Pfam" id="PF12849">
    <property type="entry name" value="PBP_like_2"/>
    <property type="match status" value="1"/>
</dbReference>
<keyword evidence="7" id="KW-1185">Reference proteome</keyword>
<dbReference type="InterPro" id="IPR024370">
    <property type="entry name" value="PBP_domain"/>
</dbReference>
<comment type="function">
    <text evidence="4">Involved in the system for phosphate transport across the cytoplasmic membrane.</text>
</comment>
<feature type="chain" id="PRO_5027137253" description="Phosphate-binding protein" evidence="4">
    <location>
        <begin position="23"/>
        <end position="273"/>
    </location>
</feature>
<dbReference type="GO" id="GO:0006817">
    <property type="term" value="P:phosphate ion transport"/>
    <property type="evidence" value="ECO:0007669"/>
    <property type="project" value="UniProtKB-UniRule"/>
</dbReference>
<dbReference type="OrthoDB" id="9790048at2"/>
<dbReference type="AlphaFoldDB" id="A0A128FG80"/>
<evidence type="ECO:0000256" key="4">
    <source>
        <dbReference type="RuleBase" id="RU367119"/>
    </source>
</evidence>
<dbReference type="Proteomes" id="UP000073601">
    <property type="component" value="Unassembled WGS sequence"/>
</dbReference>
<dbReference type="CDD" id="cd13653">
    <property type="entry name" value="PBP2_phosphate_like_1"/>
    <property type="match status" value="1"/>
</dbReference>
<dbReference type="GO" id="GO:0042301">
    <property type="term" value="F:phosphate ion binding"/>
    <property type="evidence" value="ECO:0007669"/>
    <property type="project" value="UniProtKB-UniRule"/>
</dbReference>
<feature type="signal peptide" evidence="4">
    <location>
        <begin position="1"/>
        <end position="22"/>
    </location>
</feature>
<keyword evidence="4" id="KW-0574">Periplasm</keyword>
<evidence type="ECO:0000313" key="7">
    <source>
        <dbReference type="Proteomes" id="UP000073601"/>
    </source>
</evidence>
<comment type="similarity">
    <text evidence="1 4">Belongs to the PstS family.</text>
</comment>
<dbReference type="RefSeq" id="WP_062712591.1">
    <property type="nucleotide sequence ID" value="NZ_CAWRCI010000036.1"/>
</dbReference>
<protein>
    <recommendedName>
        <fullName evidence="4">Phosphate-binding protein</fullName>
    </recommendedName>
</protein>
<keyword evidence="4" id="KW-0964">Secreted</keyword>
<keyword evidence="2 4" id="KW-0813">Transport</keyword>
<dbReference type="NCBIfam" id="TIGR02136">
    <property type="entry name" value="ptsS_2"/>
    <property type="match status" value="1"/>
</dbReference>
<evidence type="ECO:0000256" key="1">
    <source>
        <dbReference type="ARBA" id="ARBA00008725"/>
    </source>
</evidence>
<dbReference type="GO" id="GO:0007155">
    <property type="term" value="P:cell adhesion"/>
    <property type="evidence" value="ECO:0007669"/>
    <property type="project" value="UniProtKB-UniRule"/>
</dbReference>
<evidence type="ECO:0000256" key="3">
    <source>
        <dbReference type="ARBA" id="ARBA00022729"/>
    </source>
</evidence>
<accession>A0A128FG80</accession>
<comment type="subcellular location">
    <subcellularLocation>
        <location evidence="4">Periplasm</location>
    </subcellularLocation>
    <subcellularLocation>
        <location evidence="4">Secreted</location>
    </subcellularLocation>
</comment>
<dbReference type="Gene3D" id="3.40.190.10">
    <property type="entry name" value="Periplasmic binding protein-like II"/>
    <property type="match status" value="2"/>
</dbReference>
<evidence type="ECO:0000313" key="6">
    <source>
        <dbReference type="EMBL" id="CZF85286.1"/>
    </source>
</evidence>
<dbReference type="InterPro" id="IPR050811">
    <property type="entry name" value="Phosphate_ABC_transporter"/>
</dbReference>
<name>A0A128FG80_9GAMM</name>
<dbReference type="SUPFAM" id="SSF53850">
    <property type="entry name" value="Periplasmic binding protein-like II"/>
    <property type="match status" value="1"/>
</dbReference>